<protein>
    <submittedName>
        <fullName evidence="2">Uncharacterized protein</fullName>
    </submittedName>
</protein>
<feature type="compositionally biased region" description="Polar residues" evidence="1">
    <location>
        <begin position="152"/>
        <end position="161"/>
    </location>
</feature>
<proteinExistence type="predicted"/>
<name>A0AAD9AWF2_9PEZI</name>
<reference evidence="2" key="1">
    <citation type="submission" date="2023-01" db="EMBL/GenBank/DDBJ databases">
        <title>Colletotrichum chrysophilum M932 genome sequence.</title>
        <authorList>
            <person name="Baroncelli R."/>
        </authorList>
    </citation>
    <scope>NUCLEOTIDE SEQUENCE</scope>
    <source>
        <strain evidence="2">M932</strain>
    </source>
</reference>
<comment type="caution">
    <text evidence="2">The sequence shown here is derived from an EMBL/GenBank/DDBJ whole genome shotgun (WGS) entry which is preliminary data.</text>
</comment>
<feature type="region of interest" description="Disordered" evidence="1">
    <location>
        <begin position="147"/>
        <end position="191"/>
    </location>
</feature>
<gene>
    <name evidence="2" type="ORF">CCHR01_01597</name>
</gene>
<dbReference type="Proteomes" id="UP001243330">
    <property type="component" value="Unassembled WGS sequence"/>
</dbReference>
<evidence type="ECO:0000313" key="2">
    <source>
        <dbReference type="EMBL" id="KAK1855741.1"/>
    </source>
</evidence>
<feature type="region of interest" description="Disordered" evidence="1">
    <location>
        <begin position="32"/>
        <end position="77"/>
    </location>
</feature>
<dbReference type="AlphaFoldDB" id="A0AAD9AWF2"/>
<accession>A0AAD9AWF2</accession>
<evidence type="ECO:0000256" key="1">
    <source>
        <dbReference type="SAM" id="MobiDB-lite"/>
    </source>
</evidence>
<evidence type="ECO:0000313" key="3">
    <source>
        <dbReference type="Proteomes" id="UP001243330"/>
    </source>
</evidence>
<organism evidence="2 3">
    <name type="scientific">Colletotrichum chrysophilum</name>
    <dbReference type="NCBI Taxonomy" id="1836956"/>
    <lineage>
        <taxon>Eukaryota</taxon>
        <taxon>Fungi</taxon>
        <taxon>Dikarya</taxon>
        <taxon>Ascomycota</taxon>
        <taxon>Pezizomycotina</taxon>
        <taxon>Sordariomycetes</taxon>
        <taxon>Hypocreomycetidae</taxon>
        <taxon>Glomerellales</taxon>
        <taxon>Glomerellaceae</taxon>
        <taxon>Colletotrichum</taxon>
        <taxon>Colletotrichum gloeosporioides species complex</taxon>
    </lineage>
</organism>
<sequence>MQARQQSPEHLDPWTCRSCSLGSSHSGVCRWTMPSNTSEPRYAQKPGTAGHRTSKQPSMSVAHPVNGNPPCRVSRSKQQRRLATFPVHGNRIRRTLCKSKFRLTVGMANSGVDHVQSLRFNGLITIAASTLQTVIFLTNSRLARAEERFSDNTESPATTTPVMPLRETSMVKSRPSGTRNSRPTTPGIFSPVSQSVAAVRASRAVAPPAGSSSQGWCRSEEKATWISKCSCQPYAVSRPSYPTGHHSPNHSRLHH</sequence>
<keyword evidence="3" id="KW-1185">Reference proteome</keyword>
<dbReference type="EMBL" id="JAQOWY010000017">
    <property type="protein sequence ID" value="KAK1855741.1"/>
    <property type="molecule type" value="Genomic_DNA"/>
</dbReference>
<feature type="compositionally biased region" description="Polar residues" evidence="1">
    <location>
        <begin position="175"/>
        <end position="184"/>
    </location>
</feature>